<dbReference type="AlphaFoldDB" id="A0A9W9IP00"/>
<gene>
    <name evidence="1" type="ORF">N7492_000164</name>
</gene>
<keyword evidence="2" id="KW-1185">Reference proteome</keyword>
<organism evidence="1 2">
    <name type="scientific">Penicillium capsulatum</name>
    <dbReference type="NCBI Taxonomy" id="69766"/>
    <lineage>
        <taxon>Eukaryota</taxon>
        <taxon>Fungi</taxon>
        <taxon>Dikarya</taxon>
        <taxon>Ascomycota</taxon>
        <taxon>Pezizomycotina</taxon>
        <taxon>Eurotiomycetes</taxon>
        <taxon>Eurotiomycetidae</taxon>
        <taxon>Eurotiales</taxon>
        <taxon>Aspergillaceae</taxon>
        <taxon>Penicillium</taxon>
    </lineage>
</organism>
<name>A0A9W9IP00_9EURO</name>
<reference evidence="1" key="2">
    <citation type="journal article" date="2023" name="IMA Fungus">
        <title>Comparative genomic study of the Penicillium genus elucidates a diverse pangenome and 15 lateral gene transfer events.</title>
        <authorList>
            <person name="Petersen C."/>
            <person name="Sorensen T."/>
            <person name="Nielsen M.R."/>
            <person name="Sondergaard T.E."/>
            <person name="Sorensen J.L."/>
            <person name="Fitzpatrick D.A."/>
            <person name="Frisvad J.C."/>
            <person name="Nielsen K.L."/>
        </authorList>
    </citation>
    <scope>NUCLEOTIDE SEQUENCE</scope>
    <source>
        <strain evidence="1">IBT 21917</strain>
    </source>
</reference>
<dbReference type="EMBL" id="JAPQKO010000001">
    <property type="protein sequence ID" value="KAJ5182548.1"/>
    <property type="molecule type" value="Genomic_DNA"/>
</dbReference>
<evidence type="ECO:0000313" key="1">
    <source>
        <dbReference type="EMBL" id="KAJ5182548.1"/>
    </source>
</evidence>
<comment type="caution">
    <text evidence="1">The sequence shown here is derived from an EMBL/GenBank/DDBJ whole genome shotgun (WGS) entry which is preliminary data.</text>
</comment>
<sequence length="62" mass="6690">MLACVIDGISSGIFWLTEGAIVLAYPEKHRRGKNLTCWLASRSRIVGQMIGESVTPGVNASQ</sequence>
<accession>A0A9W9IP00</accession>
<reference evidence="1" key="1">
    <citation type="submission" date="2022-11" db="EMBL/GenBank/DDBJ databases">
        <authorList>
            <person name="Petersen C."/>
        </authorList>
    </citation>
    <scope>NUCLEOTIDE SEQUENCE</scope>
    <source>
        <strain evidence="1">IBT 21917</strain>
    </source>
</reference>
<protein>
    <submittedName>
        <fullName evidence="1">Major facilitator superfamily domain-containing protein</fullName>
    </submittedName>
</protein>
<dbReference type="OrthoDB" id="196103at2759"/>
<proteinExistence type="predicted"/>
<evidence type="ECO:0000313" key="2">
    <source>
        <dbReference type="Proteomes" id="UP001146351"/>
    </source>
</evidence>
<dbReference type="Proteomes" id="UP001146351">
    <property type="component" value="Unassembled WGS sequence"/>
</dbReference>